<keyword evidence="11" id="KW-0949">S-adenosyl-L-methionine</keyword>
<feature type="domain" description="(+)RNA virus helicase C-terminal" evidence="30">
    <location>
        <begin position="1332"/>
        <end position="1619"/>
    </location>
</feature>
<name>A0A5Q0TW81_9VIRU</name>
<dbReference type="GO" id="GO:0004197">
    <property type="term" value="F:cysteine-type endopeptidase activity"/>
    <property type="evidence" value="ECO:0007669"/>
    <property type="project" value="UniProtKB-UniRule"/>
</dbReference>
<feature type="domain" description="Alphavirus-like MT" evidence="31">
    <location>
        <begin position="84"/>
        <end position="245"/>
    </location>
</feature>
<dbReference type="GO" id="GO:0042025">
    <property type="term" value="C:host cell nucleus"/>
    <property type="evidence" value="ECO:0007669"/>
    <property type="project" value="UniProtKB-SubCell"/>
</dbReference>
<dbReference type="InterPro" id="IPR027351">
    <property type="entry name" value="(+)RNA_virus_helicase_core_dom"/>
</dbReference>
<evidence type="ECO:0000256" key="2">
    <source>
        <dbReference type="ARBA" id="ARBA00004531"/>
    </source>
</evidence>
<evidence type="ECO:0000256" key="12">
    <source>
        <dbReference type="ARBA" id="ARBA00022695"/>
    </source>
</evidence>
<dbReference type="Pfam" id="PF01443">
    <property type="entry name" value="Viral_helicase1"/>
    <property type="match status" value="1"/>
</dbReference>
<dbReference type="Pfam" id="PF01728">
    <property type="entry name" value="FtsJ"/>
    <property type="match status" value="1"/>
</dbReference>
<dbReference type="InterPro" id="IPR002877">
    <property type="entry name" value="RNA_MeTrfase_FtsJ_dom"/>
</dbReference>
<evidence type="ECO:0000256" key="22">
    <source>
        <dbReference type="ARBA" id="ARBA00023268"/>
    </source>
</evidence>
<keyword evidence="10" id="KW-0808">Transferase</keyword>
<evidence type="ECO:0000256" key="6">
    <source>
        <dbReference type="ARBA" id="ARBA00022603"/>
    </source>
</evidence>
<comment type="function">
    <text evidence="23">RNA-directed RNA polymerase is responsible for the replication and transcription of the genome.</text>
</comment>
<evidence type="ECO:0000256" key="5">
    <source>
        <dbReference type="ARBA" id="ARBA00022581"/>
    </source>
</evidence>
<keyword evidence="17" id="KW-0067">ATP-binding</keyword>
<dbReference type="PROSITE" id="PS50507">
    <property type="entry name" value="RDRP_SSRNA_POS"/>
    <property type="match status" value="1"/>
</dbReference>
<dbReference type="InterPro" id="IPR050082">
    <property type="entry name" value="RNA_methyltr_RlmE"/>
</dbReference>
<dbReference type="GO" id="GO:0006508">
    <property type="term" value="P:proteolysis"/>
    <property type="evidence" value="ECO:0007669"/>
    <property type="project" value="UniProtKB-KW"/>
</dbReference>
<evidence type="ECO:0000256" key="23">
    <source>
        <dbReference type="ARBA" id="ARBA00045135"/>
    </source>
</evidence>
<evidence type="ECO:0000256" key="17">
    <source>
        <dbReference type="ARBA" id="ARBA00022840"/>
    </source>
</evidence>
<evidence type="ECO:0000256" key="18">
    <source>
        <dbReference type="ARBA" id="ARBA00022876"/>
    </source>
</evidence>
<keyword evidence="12" id="KW-0548">Nucleotidyltransferase</keyword>
<dbReference type="InterPro" id="IPR029063">
    <property type="entry name" value="SAM-dependent_MTases_sf"/>
</dbReference>
<dbReference type="GO" id="GO:0039648">
    <property type="term" value="P:symbiont-mediated perturbation of host ubiquitin-like protein modification"/>
    <property type="evidence" value="ECO:0007669"/>
    <property type="project" value="UniProtKB-KW"/>
</dbReference>
<dbReference type="PROSITE" id="PS51743">
    <property type="entry name" value="ALPHAVIRUS_MT"/>
    <property type="match status" value="1"/>
</dbReference>
<protein>
    <recommendedName>
        <fullName evidence="25">Non-structural replication polyprotein</fullName>
    </recommendedName>
</protein>
<dbReference type="InterPro" id="IPR008043">
    <property type="entry name" value="Peptidase_C21"/>
</dbReference>
<keyword evidence="14 27" id="KW-0378">Hydrolase</keyword>
<dbReference type="GO" id="GO:0039694">
    <property type="term" value="P:viral RNA genome replication"/>
    <property type="evidence" value="ECO:0007669"/>
    <property type="project" value="InterPro"/>
</dbReference>
<dbReference type="InterPro" id="IPR043181">
    <property type="entry name" value="TYMV_endopept_dom"/>
</dbReference>
<evidence type="ECO:0000256" key="25">
    <source>
        <dbReference type="ARBA" id="ARBA00047193"/>
    </source>
</evidence>
<accession>A0A5Q0TW81</accession>
<keyword evidence="3 32" id="KW-0696">RNA-directed RNA polymerase</keyword>
<dbReference type="Pfam" id="PF05381">
    <property type="entry name" value="Peptidase_C21"/>
    <property type="match status" value="1"/>
</dbReference>
<evidence type="ECO:0000256" key="10">
    <source>
        <dbReference type="ARBA" id="ARBA00022679"/>
    </source>
</evidence>
<dbReference type="InterPro" id="IPR027417">
    <property type="entry name" value="P-loop_NTPase"/>
</dbReference>
<dbReference type="GO" id="GO:0008174">
    <property type="term" value="F:mRNA methyltransferase activity"/>
    <property type="evidence" value="ECO:0007669"/>
    <property type="project" value="UniProtKB-UniRule"/>
</dbReference>
<keyword evidence="21" id="KW-0506">mRNA capping</keyword>
<comment type="similarity">
    <text evidence="24">Belongs to the Tymoviridae non-structural replication polyprotein family.</text>
</comment>
<keyword evidence="19" id="KW-0694">RNA-binding</keyword>
<dbReference type="GO" id="GO:0016556">
    <property type="term" value="P:mRNA modification"/>
    <property type="evidence" value="ECO:0007669"/>
    <property type="project" value="InterPro"/>
</dbReference>
<dbReference type="InterPro" id="IPR001788">
    <property type="entry name" value="RNA-dep_RNA_pol_alsuvir"/>
</dbReference>
<proteinExistence type="inferred from homology"/>
<keyword evidence="20" id="KW-0693">Viral RNA replication</keyword>
<dbReference type="PANTHER" id="PTHR10920:SF12">
    <property type="entry name" value="TRNA (CYTIDINE(32)_GUANOSINE(34)-2'-O)-METHYLTRANSFERASE-RELATED"/>
    <property type="match status" value="1"/>
</dbReference>
<keyword evidence="5" id="KW-0945">Host-virus interaction</keyword>
<evidence type="ECO:0000259" key="29">
    <source>
        <dbReference type="PROSITE" id="PS50507"/>
    </source>
</evidence>
<evidence type="ECO:0000256" key="16">
    <source>
        <dbReference type="ARBA" id="ARBA00022807"/>
    </source>
</evidence>
<dbReference type="SUPFAM" id="SSF56672">
    <property type="entry name" value="DNA/RNA polymerases"/>
    <property type="match status" value="1"/>
</dbReference>
<comment type="catalytic activity">
    <reaction evidence="26">
        <text>ATP + H2O = ADP + phosphate + H(+)</text>
        <dbReference type="Rhea" id="RHEA:13065"/>
        <dbReference type="ChEBI" id="CHEBI:15377"/>
        <dbReference type="ChEBI" id="CHEBI:15378"/>
        <dbReference type="ChEBI" id="CHEBI:30616"/>
        <dbReference type="ChEBI" id="CHEBI:43474"/>
        <dbReference type="ChEBI" id="CHEBI:456216"/>
        <dbReference type="EC" id="3.6.4.13"/>
    </reaction>
</comment>
<evidence type="ECO:0000259" key="31">
    <source>
        <dbReference type="PROSITE" id="PS51743"/>
    </source>
</evidence>
<evidence type="ECO:0000256" key="21">
    <source>
        <dbReference type="ARBA" id="ARBA00023042"/>
    </source>
</evidence>
<keyword evidence="8" id="KW-0507">mRNA processing</keyword>
<dbReference type="InterPro" id="IPR007094">
    <property type="entry name" value="RNA-dir_pol_PSvirus"/>
</dbReference>
<keyword evidence="13" id="KW-0547">Nucleotide-binding</keyword>
<keyword evidence="15" id="KW-0347">Helicase</keyword>
<dbReference type="Pfam" id="PF00978">
    <property type="entry name" value="RdRP_2"/>
    <property type="match status" value="1"/>
</dbReference>
<evidence type="ECO:0000256" key="7">
    <source>
        <dbReference type="ARBA" id="ARBA00022662"/>
    </source>
</evidence>
<dbReference type="GO" id="GO:0003724">
    <property type="term" value="F:RNA helicase activity"/>
    <property type="evidence" value="ECO:0007669"/>
    <property type="project" value="UniProtKB-EC"/>
</dbReference>
<dbReference type="GO" id="GO:0006370">
    <property type="term" value="P:7-methylguanosine mRNA capping"/>
    <property type="evidence" value="ECO:0007669"/>
    <property type="project" value="UniProtKB-KW"/>
</dbReference>
<evidence type="ECO:0000256" key="15">
    <source>
        <dbReference type="ARBA" id="ARBA00022806"/>
    </source>
</evidence>
<keyword evidence="9 27" id="KW-0645">Protease</keyword>
<feature type="active site" description="For protease activity" evidence="27">
    <location>
        <position position="1169"/>
    </location>
</feature>
<dbReference type="Gene3D" id="3.40.50.150">
    <property type="entry name" value="Vaccinia Virus protein VP39"/>
    <property type="match status" value="1"/>
</dbReference>
<dbReference type="SUPFAM" id="SSF52540">
    <property type="entry name" value="P-loop containing nucleoside triphosphate hydrolases"/>
    <property type="match status" value="1"/>
</dbReference>
<evidence type="ECO:0000256" key="4">
    <source>
        <dbReference type="ARBA" id="ARBA00022562"/>
    </source>
</evidence>
<dbReference type="Pfam" id="PF01660">
    <property type="entry name" value="Vmethyltransf"/>
    <property type="match status" value="1"/>
</dbReference>
<dbReference type="InterPro" id="IPR002588">
    <property type="entry name" value="Alphavirus-like_MT_dom"/>
</dbReference>
<evidence type="ECO:0000313" key="32">
    <source>
        <dbReference type="EMBL" id="QGA70915.1"/>
    </source>
</evidence>
<feature type="region of interest" description="Disordered" evidence="28">
    <location>
        <begin position="632"/>
        <end position="716"/>
    </location>
</feature>
<dbReference type="GO" id="GO:0006351">
    <property type="term" value="P:DNA-templated transcription"/>
    <property type="evidence" value="ECO:0007669"/>
    <property type="project" value="InterPro"/>
</dbReference>
<evidence type="ECO:0000256" key="24">
    <source>
        <dbReference type="ARBA" id="ARBA00046330"/>
    </source>
</evidence>
<dbReference type="Gene3D" id="3.40.50.300">
    <property type="entry name" value="P-loop containing nucleotide triphosphate hydrolases"/>
    <property type="match status" value="1"/>
</dbReference>
<keyword evidence="18" id="KW-1127">Modulation of host ubiquitin pathway by viral deubiquitinase</keyword>
<evidence type="ECO:0000256" key="14">
    <source>
        <dbReference type="ARBA" id="ARBA00022801"/>
    </source>
</evidence>
<dbReference type="GO" id="GO:0005524">
    <property type="term" value="F:ATP binding"/>
    <property type="evidence" value="ECO:0007669"/>
    <property type="project" value="UniProtKB-KW"/>
</dbReference>
<evidence type="ECO:0000256" key="1">
    <source>
        <dbReference type="ARBA" id="ARBA00004147"/>
    </source>
</evidence>
<evidence type="ECO:0000256" key="19">
    <source>
        <dbReference type="ARBA" id="ARBA00022884"/>
    </source>
</evidence>
<comment type="subcellular location">
    <subcellularLocation>
        <location evidence="2">Host endomembrane system</location>
        <topology evidence="2">Peripheral membrane protein</topology>
    </subcellularLocation>
    <subcellularLocation>
        <location evidence="1">Host nucleus</location>
    </subcellularLocation>
</comment>
<dbReference type="GO" id="GO:0003723">
    <property type="term" value="F:RNA binding"/>
    <property type="evidence" value="ECO:0007669"/>
    <property type="project" value="UniProtKB-KW"/>
</dbReference>
<dbReference type="GO" id="GO:0008175">
    <property type="term" value="F:tRNA methyltransferase activity"/>
    <property type="evidence" value="ECO:0007669"/>
    <property type="project" value="TreeGrafter"/>
</dbReference>
<evidence type="ECO:0000256" key="3">
    <source>
        <dbReference type="ARBA" id="ARBA00022484"/>
    </source>
</evidence>
<dbReference type="PANTHER" id="PTHR10920">
    <property type="entry name" value="RIBOSOMAL RNA METHYLTRANSFERASE"/>
    <property type="match status" value="1"/>
</dbReference>
<keyword evidence="4" id="KW-1048">Host nucleus</keyword>
<dbReference type="InterPro" id="IPR043502">
    <property type="entry name" value="DNA/RNA_pol_sf"/>
</dbReference>
<reference evidence="32" key="1">
    <citation type="journal article" date="2019" name="Viruses">
        <title>Meta-Transcriptomic Comparison of the RNA Viromes of the Mosquito Vectors Culex pipiens and Culex torrentium in Northern Europe.</title>
        <authorList>
            <person name="Pettersson J.H.O."/>
            <person name="Shi M."/>
            <person name="Eden J.-S."/>
            <person name="Holmes E.C."/>
            <person name="Hesson J.C."/>
        </authorList>
    </citation>
    <scope>NUCLEOTIDE SEQUENCE</scope>
    <source>
        <strain evidence="32">OTU30</strain>
    </source>
</reference>
<keyword evidence="7" id="KW-1130">Modulation of host ubiquitin pathway by virus</keyword>
<sequence>MPCELPHTLLTFSATVNKPFSTVKAANMFGALSTTLASTVHRDAITNPLAERAVPAHRDALERYPYALSDWGLRFAVSHGIMVPGTGFTPHPHPVHKTFENYLLYDYFSYLAREPCTVMYMKREKFERLRSRNPNFAHLFNQIHTNRDDQRYERTNNGPINTGLAFMHDALMYVSMAAILDLFDRSPRLQTLYASLIVPAESAIQASSLCPDLYRYSIRGDDLVYQLEGSEDGSYVQPYKALDWLKCHKIQGPRFSLSVSLCTTKGPFHVLQISRTRASREYRRFFTPSAYVLPMDIANDDEPLGHRLVPAEVYNSLFTYVRAVRTLRVTDVSGYIRTQQNKPEFNWVSSAAWDRLGQFVLQTSHYRPNHVFRLFSSFWDQLLCWLQPRAWVAQSGSCLLAGSLLGQAFRWSDQNRICQLRIRSHNFINDPINPVIAYWRGLPRWITGQASIVVRSECKFEPLDWAKQQIPDRLLRHFPQLAPRSHWKNHAALLCLGAGITAAVWYATRSYTQNCQVAQYYNYLHPKRFYLEWRTQTMKVNELEPFFLLPFLQEPTAPAPDLVPTPRQESSGNLPAAEEPVDDDAAPTPSWVSRVLECLSPFAADRRRRATNATPQPAVDDLELQEIGEEQPGPVDAAEEPPASSQPCTDSPPASALEPIAAPLISADPSPPAANAVPQIELPDPAPPAPELVSVSPDAPSADALSGSVPTPPVQHAQLLPAPELTPVAPTALEVCEPSASESAPPAQLAQPVAAPVPIPVFDFIAAADHQAELAVQPQQPISPNAHDPVSPSVFRSQVTPMFNIIRALPPSQTDEYRSFQPRQTLKLFSLLAFIAFNPVETPRILELGAGPGTWTEALLQLTEGQRESLVAVTPASGFPFSATLIEAAAEDDTLQLVNDTFERYLSDPHAPFQLVISDVAQSDSYLNNEIQRRLINLALGAREPIFTPGADFICKISNCFLDDILPLLSRLRTVFRRVSIVKPRGSRLRSTEAYIVAQEFGSQGEGPESPNDQPSSIAAIFTRCQALLAGEAPEDLGAQAAFDDFSRLLNGEPRSSAIISPASAPPPALASPPVVAPTAVPQAIVRAPAAGPDDSGDMVPAHFDQPAVAAPEPTEDMVAESLLAADPTAVGPVVLARSVFNTHETGGFWNTRRRRADAPIPPMIAGRCLLTALSFSLNESIDVLWARLAMALPDSQLRGPSEIRLGLSMDHLEVLAHLYNFRAVVQLADCNTFAGPTTANRELYLSYRPGHWEHLDQRPPGEVYAPASDEAFRGACSSGSRLLKFLKDHQDIPTRAVHSYQMHIHRARNLMSNMKNHLEGAMYKSSDRPNTGPDHMQMMNTVVDSCGPRTVDLSVVLGFPGCGKSFPIMQALKGKRKHNFMVIVPTVNLRNEWKTELRLPSIEHWRVSTWEVALMQPVDFVVIDEIFKLPNGYLDLLISLNPNLQSVIVLGDPLQGDYHSVNEESTNRFIESEVYHLMPYFTSYIGYTRRLDAYTAGCLGVRTYSDRYTPATRGQRLNSKRTTLVTQRSIASNMNLNGIPAFTAAGSQGLTLNERATVVIDKSWVRCSPQISFVACTRSRSGVHFAGIQPREYPLPIGAHPAFEALLTGKKIDYISHFKEQLGNSVIIRTEQQLKKLGHHRMMIRGAGDSFRSLSNRFHRMTQFKFDPHHPRAIRDPYGPQVKSTHTADVILDYNVPCLEAQIIPSLDTNHLPETRRPLHFDINCAAPEPLSISEVEVPSAPIEPVYPGYNYEILIPELTRDEDPLDLEIWHKGERSNQFPSINLEFKIGAQTFSILAPFHNGKKDHTLLSASIEKRLRFRTSDAPTVPTARDHHAAQLLYMSYCEALGIDPNATVPFDPELFLDCILENEFAQLSSKSQAVIMANAERSDPDWRYSYVRIFSKTQHKINNDSLFTGWKACQTLALFHDYLVLVFGPVKKYQRAVLERQGRNRNVFVYAGHSPFDLSSYVRANFPPRTHRAWNDFSAFDQSQGVETTLFEVKKMERVSIPAPLIEEHLRIKTRLTCQFGPLTSMRFTGEPGTYDDNTDYNIAITNLRYFIAETPCLFSGDDSAMARQLPERDTWKINSDFFSNLRFKAESGPYATFCGYYIGSEGAVRCPKPLITKLMLALDEDSLDEKLASYVTEFSVGHSLGDEMWNLLPIDQVPYQSAAFDFICRHAPRELKVALNIGSVPADVLSTWTGSITRPLFALLSKAQRLAYLQSFPSRFASWAHSFLPSREGL</sequence>
<feature type="domain" description="RdRp catalytic" evidence="29">
    <location>
        <begin position="1979"/>
        <end position="2085"/>
    </location>
</feature>
<dbReference type="GO" id="GO:0033645">
    <property type="term" value="C:host cell endomembrane system"/>
    <property type="evidence" value="ECO:0007669"/>
    <property type="project" value="UniProtKB-SubCell"/>
</dbReference>
<evidence type="ECO:0000256" key="9">
    <source>
        <dbReference type="ARBA" id="ARBA00022670"/>
    </source>
</evidence>
<evidence type="ECO:0000256" key="20">
    <source>
        <dbReference type="ARBA" id="ARBA00022953"/>
    </source>
</evidence>
<evidence type="ECO:0000256" key="8">
    <source>
        <dbReference type="ARBA" id="ARBA00022664"/>
    </source>
</evidence>
<dbReference type="PROSITE" id="PS51657">
    <property type="entry name" value="PSRV_HELICASE"/>
    <property type="match status" value="1"/>
</dbReference>
<dbReference type="Gene3D" id="3.90.70.100">
    <property type="match status" value="1"/>
</dbReference>
<dbReference type="GO" id="GO:0003968">
    <property type="term" value="F:RNA-directed RNA polymerase activity"/>
    <property type="evidence" value="ECO:0007669"/>
    <property type="project" value="UniProtKB-KW"/>
</dbReference>
<dbReference type="CDD" id="cd23247">
    <property type="entry name" value="Tymoviridae_RdRp"/>
    <property type="match status" value="1"/>
</dbReference>
<evidence type="ECO:0000259" key="30">
    <source>
        <dbReference type="PROSITE" id="PS51657"/>
    </source>
</evidence>
<dbReference type="PROSITE" id="PS51738">
    <property type="entry name" value="PEPTIDASE_C21"/>
    <property type="match status" value="1"/>
</dbReference>
<keyword evidence="6" id="KW-0489">Methyltransferase</keyword>
<keyword evidence="16 27" id="KW-0788">Thiol protease</keyword>
<dbReference type="SUPFAM" id="SSF53335">
    <property type="entry name" value="S-adenosyl-L-methionine-dependent methyltransferases"/>
    <property type="match status" value="1"/>
</dbReference>
<dbReference type="GO" id="GO:0030488">
    <property type="term" value="P:tRNA methylation"/>
    <property type="evidence" value="ECO:0007669"/>
    <property type="project" value="TreeGrafter"/>
</dbReference>
<feature type="active site" description="For protease activity" evidence="27">
    <location>
        <position position="1255"/>
    </location>
</feature>
<organism evidence="32">
    <name type="scientific">Tarnsjo virus</name>
    <dbReference type="NCBI Taxonomy" id="2651958"/>
    <lineage>
        <taxon>Viruses</taxon>
        <taxon>Riboviria</taxon>
        <taxon>Orthornavirae</taxon>
        <taxon>Kitrinoviricota</taxon>
        <taxon>Alsuviricetes</taxon>
        <taxon>Tymovirales</taxon>
        <taxon>Tymoviridae</taxon>
        <taxon>Tymovirus</taxon>
    </lineage>
</organism>
<evidence type="ECO:0000256" key="11">
    <source>
        <dbReference type="ARBA" id="ARBA00022691"/>
    </source>
</evidence>
<evidence type="ECO:0000256" key="28">
    <source>
        <dbReference type="SAM" id="MobiDB-lite"/>
    </source>
</evidence>
<feature type="region of interest" description="Disordered" evidence="28">
    <location>
        <begin position="558"/>
        <end position="588"/>
    </location>
</feature>
<evidence type="ECO:0000256" key="26">
    <source>
        <dbReference type="ARBA" id="ARBA00047984"/>
    </source>
</evidence>
<evidence type="ECO:0000256" key="27">
    <source>
        <dbReference type="PROSITE-ProRule" id="PRU01074"/>
    </source>
</evidence>
<evidence type="ECO:0000256" key="13">
    <source>
        <dbReference type="ARBA" id="ARBA00022741"/>
    </source>
</evidence>
<dbReference type="EMBL" id="MK440631">
    <property type="protein sequence ID" value="QGA70915.1"/>
    <property type="molecule type" value="Genomic_RNA"/>
</dbReference>
<keyword evidence="22" id="KW-0511">Multifunctional enzyme</keyword>